<dbReference type="PROSITE" id="PS50122">
    <property type="entry name" value="CHEB"/>
    <property type="match status" value="1"/>
</dbReference>
<evidence type="ECO:0000313" key="7">
    <source>
        <dbReference type="Proteomes" id="UP000266489"/>
    </source>
</evidence>
<dbReference type="InterPro" id="IPR035909">
    <property type="entry name" value="CheB_C"/>
</dbReference>
<dbReference type="GO" id="GO:0008984">
    <property type="term" value="F:protein-glutamate methylesterase activity"/>
    <property type="evidence" value="ECO:0007669"/>
    <property type="project" value="UniProtKB-EC"/>
</dbReference>
<evidence type="ECO:0000256" key="3">
    <source>
        <dbReference type="ARBA" id="ARBA00048267"/>
    </source>
</evidence>
<evidence type="ECO:0000313" key="6">
    <source>
        <dbReference type="EMBL" id="RIE11680.1"/>
    </source>
</evidence>
<dbReference type="Pfam" id="PF01339">
    <property type="entry name" value="CheB_methylest"/>
    <property type="match status" value="1"/>
</dbReference>
<gene>
    <name evidence="6" type="ORF">SMC5_04090</name>
</gene>
<feature type="active site" evidence="4">
    <location>
        <position position="52"/>
    </location>
</feature>
<feature type="non-terminal residue" evidence="6">
    <location>
        <position position="202"/>
    </location>
</feature>
<organism evidence="6 7">
    <name type="scientific">Candidatus Cryosericum odellii</name>
    <dbReference type="NCBI Taxonomy" id="2290917"/>
    <lineage>
        <taxon>Bacteria</taxon>
        <taxon>Pseudomonadati</taxon>
        <taxon>Caldisericota/Cryosericota group</taxon>
        <taxon>Candidatus Cryosericota</taxon>
        <taxon>Candidatus Cryosericia</taxon>
        <taxon>Candidatus Cryosericales</taxon>
        <taxon>Candidatus Cryosericaceae</taxon>
        <taxon>Candidatus Cryosericum</taxon>
    </lineage>
</organism>
<accession>A0A398DAQ6</accession>
<comment type="caution">
    <text evidence="6">The sequence shown here is derived from an EMBL/GenBank/DDBJ whole genome shotgun (WGS) entry which is preliminary data.</text>
</comment>
<reference evidence="6 7" key="1">
    <citation type="submission" date="2018-09" db="EMBL/GenBank/DDBJ databases">
        <title>Discovery and Ecogenomic Context for Candidatus Cryosericales, a Global Caldiserica Order Active in Thawing Permafrost.</title>
        <authorList>
            <person name="Martinez M.A."/>
            <person name="Woodcroft B.J."/>
            <person name="Ignacio Espinoza J.C."/>
            <person name="Zayed A."/>
            <person name="Singleton C.M."/>
            <person name="Boyd J."/>
            <person name="Li Y.-F."/>
            <person name="Purvine S."/>
            <person name="Maughan H."/>
            <person name="Hodgkins S.B."/>
            <person name="Anderson D."/>
            <person name="Sederholm M."/>
            <person name="Temperton B."/>
            <person name="Saleska S.R."/>
            <person name="Tyson G.W."/>
            <person name="Rich V.I."/>
        </authorList>
    </citation>
    <scope>NUCLEOTIDE SEQUENCE [LARGE SCALE GENOMIC DNA]</scope>
    <source>
        <strain evidence="6 7">SMC5</strain>
    </source>
</reference>
<dbReference type="GO" id="GO:0005737">
    <property type="term" value="C:cytoplasm"/>
    <property type="evidence" value="ECO:0007669"/>
    <property type="project" value="InterPro"/>
</dbReference>
<feature type="active site" evidence="4">
    <location>
        <position position="173"/>
    </location>
</feature>
<feature type="active site" evidence="4">
    <location>
        <position position="81"/>
    </location>
</feature>
<dbReference type="RefSeq" id="WP_133299160.1">
    <property type="nucleotide sequence ID" value="NZ_QXIU01000103.1"/>
</dbReference>
<name>A0A398DAQ6_9BACT</name>
<feature type="domain" description="CheB-type methylesterase" evidence="5">
    <location>
        <begin position="40"/>
        <end position="202"/>
    </location>
</feature>
<sequence length="202" mass="21396">MTARAGNKASTARAPVKAKAIKTQKISGKAAEAHETANGPSAGFPIVGIGASAGGLAAFEAFFSGMPADTDPGMAFVLVQHLAPDHESILTDLIRRYTRMEVSQVEDGMVVHPNCVYIIPPDRDMAFLNGTLQLLEPSAPRGQRLPINFFFHSLAQDQHERAIYIVLSGTGSDGTLGVRAIKSEGGMVMAQTPDSAEYDGMP</sequence>
<dbReference type="Proteomes" id="UP000266489">
    <property type="component" value="Unassembled WGS sequence"/>
</dbReference>
<evidence type="ECO:0000256" key="2">
    <source>
        <dbReference type="ARBA" id="ARBA00039140"/>
    </source>
</evidence>
<dbReference type="EMBL" id="QXIU01000103">
    <property type="protein sequence ID" value="RIE11680.1"/>
    <property type="molecule type" value="Genomic_DNA"/>
</dbReference>
<dbReference type="GO" id="GO:0006935">
    <property type="term" value="P:chemotaxis"/>
    <property type="evidence" value="ECO:0007669"/>
    <property type="project" value="UniProtKB-UniRule"/>
</dbReference>
<dbReference type="Gene3D" id="3.40.50.180">
    <property type="entry name" value="Methylesterase CheB, C-terminal domain"/>
    <property type="match status" value="1"/>
</dbReference>
<dbReference type="AlphaFoldDB" id="A0A398DAQ6"/>
<proteinExistence type="predicted"/>
<protein>
    <recommendedName>
        <fullName evidence="2">protein-glutamate methylesterase</fullName>
        <ecNumber evidence="2">3.1.1.61</ecNumber>
    </recommendedName>
</protein>
<evidence type="ECO:0000256" key="1">
    <source>
        <dbReference type="ARBA" id="ARBA00022801"/>
    </source>
</evidence>
<dbReference type="EC" id="3.1.1.61" evidence="2"/>
<evidence type="ECO:0000256" key="4">
    <source>
        <dbReference type="PROSITE-ProRule" id="PRU00050"/>
    </source>
</evidence>
<dbReference type="OrthoDB" id="9793421at2"/>
<keyword evidence="4" id="KW-0145">Chemotaxis</keyword>
<dbReference type="PANTHER" id="PTHR42872:SF6">
    <property type="entry name" value="PROTEIN-GLUTAMATE METHYLESTERASE_PROTEIN-GLUTAMINE GLUTAMINASE"/>
    <property type="match status" value="1"/>
</dbReference>
<dbReference type="GO" id="GO:0000156">
    <property type="term" value="F:phosphorelay response regulator activity"/>
    <property type="evidence" value="ECO:0007669"/>
    <property type="project" value="InterPro"/>
</dbReference>
<comment type="catalytic activity">
    <reaction evidence="3">
        <text>[protein]-L-glutamate 5-O-methyl ester + H2O = L-glutamyl-[protein] + methanol + H(+)</text>
        <dbReference type="Rhea" id="RHEA:23236"/>
        <dbReference type="Rhea" id="RHEA-COMP:10208"/>
        <dbReference type="Rhea" id="RHEA-COMP:10311"/>
        <dbReference type="ChEBI" id="CHEBI:15377"/>
        <dbReference type="ChEBI" id="CHEBI:15378"/>
        <dbReference type="ChEBI" id="CHEBI:17790"/>
        <dbReference type="ChEBI" id="CHEBI:29973"/>
        <dbReference type="ChEBI" id="CHEBI:82795"/>
        <dbReference type="EC" id="3.1.1.61"/>
    </reaction>
</comment>
<dbReference type="PANTHER" id="PTHR42872">
    <property type="entry name" value="PROTEIN-GLUTAMATE METHYLESTERASE/PROTEIN-GLUTAMINE GLUTAMINASE"/>
    <property type="match status" value="1"/>
</dbReference>
<dbReference type="SUPFAM" id="SSF52738">
    <property type="entry name" value="Methylesterase CheB, C-terminal domain"/>
    <property type="match status" value="1"/>
</dbReference>
<evidence type="ECO:0000259" key="5">
    <source>
        <dbReference type="PROSITE" id="PS50122"/>
    </source>
</evidence>
<keyword evidence="1 4" id="KW-0378">Hydrolase</keyword>
<dbReference type="CDD" id="cd16434">
    <property type="entry name" value="CheB-CheR_fusion"/>
    <property type="match status" value="1"/>
</dbReference>
<dbReference type="InterPro" id="IPR000673">
    <property type="entry name" value="Sig_transdc_resp-reg_Me-estase"/>
</dbReference>